<proteinExistence type="predicted"/>
<dbReference type="EMBL" id="OV651817">
    <property type="protein sequence ID" value="CAH1111364.1"/>
    <property type="molecule type" value="Genomic_DNA"/>
</dbReference>
<feature type="region of interest" description="Disordered" evidence="1">
    <location>
        <begin position="210"/>
        <end position="231"/>
    </location>
</feature>
<reference evidence="2" key="1">
    <citation type="submission" date="2022-01" db="EMBL/GenBank/DDBJ databases">
        <authorList>
            <person name="King R."/>
        </authorList>
    </citation>
    <scope>NUCLEOTIDE SEQUENCE</scope>
</reference>
<evidence type="ECO:0000313" key="3">
    <source>
        <dbReference type="Proteomes" id="UP001153636"/>
    </source>
</evidence>
<gene>
    <name evidence="2" type="ORF">PSYICH_LOCUS10875</name>
</gene>
<sequence length="255" mass="29864">MSQETFKHFCDCLYKCAEKIEEELKTNILDTEDLIIKSETIDVKLPLQKVKIYHYNEILQIMNGIKINIKKIVYHDNCIKKLEITRKLSEDEVKNYFAIKSKSTEDLTSTEPVRMRHSRRASSTTLYEYTLSTWEAYLQKKEQQIDVTQTKSTVAKRSAPKTKRKQRKLVSSTFNDILDTENNDDFDIEASSKTNYIQEVDEDEEENCTVSVSSEDEPAVDDLDNNYYSNNDTKPKIVDFTYKKKSIEEDCIRQD</sequence>
<dbReference type="Proteomes" id="UP001153636">
    <property type="component" value="Chromosome 5"/>
</dbReference>
<name>A0A9P0GD59_9CUCU</name>
<accession>A0A9P0GD59</accession>
<keyword evidence="3" id="KW-1185">Reference proteome</keyword>
<evidence type="ECO:0000313" key="2">
    <source>
        <dbReference type="EMBL" id="CAH1111364.1"/>
    </source>
</evidence>
<organism evidence="2 3">
    <name type="scientific">Psylliodes chrysocephalus</name>
    <dbReference type="NCBI Taxonomy" id="3402493"/>
    <lineage>
        <taxon>Eukaryota</taxon>
        <taxon>Metazoa</taxon>
        <taxon>Ecdysozoa</taxon>
        <taxon>Arthropoda</taxon>
        <taxon>Hexapoda</taxon>
        <taxon>Insecta</taxon>
        <taxon>Pterygota</taxon>
        <taxon>Neoptera</taxon>
        <taxon>Endopterygota</taxon>
        <taxon>Coleoptera</taxon>
        <taxon>Polyphaga</taxon>
        <taxon>Cucujiformia</taxon>
        <taxon>Chrysomeloidea</taxon>
        <taxon>Chrysomelidae</taxon>
        <taxon>Galerucinae</taxon>
        <taxon>Alticini</taxon>
        <taxon>Psylliodes</taxon>
    </lineage>
</organism>
<evidence type="ECO:0000256" key="1">
    <source>
        <dbReference type="SAM" id="MobiDB-lite"/>
    </source>
</evidence>
<feature type="compositionally biased region" description="Acidic residues" evidence="1">
    <location>
        <begin position="214"/>
        <end position="224"/>
    </location>
</feature>
<dbReference type="OrthoDB" id="6779030at2759"/>
<dbReference type="AlphaFoldDB" id="A0A9P0GD59"/>
<protein>
    <submittedName>
        <fullName evidence="2">Uncharacterized protein</fullName>
    </submittedName>
</protein>